<evidence type="ECO:0000256" key="7">
    <source>
        <dbReference type="ARBA" id="ARBA00047899"/>
    </source>
</evidence>
<dbReference type="RefSeq" id="WP_190477505.1">
    <property type="nucleotide sequence ID" value="NZ_JACJSG010000044.1"/>
</dbReference>
<organism evidence="11 12">
    <name type="scientific">Anabaena azotica FACHB-119</name>
    <dbReference type="NCBI Taxonomy" id="947527"/>
    <lineage>
        <taxon>Bacteria</taxon>
        <taxon>Bacillati</taxon>
        <taxon>Cyanobacteriota</taxon>
        <taxon>Cyanophyceae</taxon>
        <taxon>Nostocales</taxon>
        <taxon>Nostocaceae</taxon>
        <taxon>Anabaena</taxon>
        <taxon>Anabaena azotica</taxon>
    </lineage>
</organism>
<dbReference type="Gene3D" id="3.30.200.20">
    <property type="entry name" value="Phosphorylase Kinase, domain 1"/>
    <property type="match status" value="1"/>
</dbReference>
<dbReference type="CDD" id="cd14014">
    <property type="entry name" value="STKc_PknB_like"/>
    <property type="match status" value="1"/>
</dbReference>
<dbReference type="InterPro" id="IPR000719">
    <property type="entry name" value="Prot_kinase_dom"/>
</dbReference>
<dbReference type="Proteomes" id="UP000661112">
    <property type="component" value="Unassembled WGS sequence"/>
</dbReference>
<keyword evidence="12" id="KW-1185">Reference proteome</keyword>
<comment type="caution">
    <text evidence="11">The sequence shown here is derived from an EMBL/GenBank/DDBJ whole genome shotgun (WGS) entry which is preliminary data.</text>
</comment>
<evidence type="ECO:0000256" key="5">
    <source>
        <dbReference type="ARBA" id="ARBA00022777"/>
    </source>
</evidence>
<dbReference type="GO" id="GO:0004674">
    <property type="term" value="F:protein serine/threonine kinase activity"/>
    <property type="evidence" value="ECO:0007669"/>
    <property type="project" value="UniProtKB-KW"/>
</dbReference>
<sequence>MAGIIGGHYRIIKHLSNGGFGKTFLAEDIHLPDNPLCVVKQLMPTHQGLPLPKNSPIFQVAQRLFNTEAQVLYKLGEHPQIPKLFAHFKENQEFYLVQEFIEGTILKEEINDKQWNEAQVIDLLSDILTTLAFIHQHKVIHRDLKPDNLIRRKRDNKIVLIDFGAVKEIMSQATSSGRQSQLTVVIGTPGYIPSEQFKGKPNLSSDVYAVGVIAIQALTGLHPVQLSNDADDEIDWHRYTQVNPRLAEILNKMVRQDYHQRYRSASEALEAILKLNSQPKKRDNKKLIFILISLLLSIVVGVVVLSHTIDIRPPKNEAPTQRKIPAF</sequence>
<dbReference type="Pfam" id="PF00069">
    <property type="entry name" value="Pkinase"/>
    <property type="match status" value="1"/>
</dbReference>
<evidence type="ECO:0000256" key="6">
    <source>
        <dbReference type="ARBA" id="ARBA00022840"/>
    </source>
</evidence>
<name>A0ABR8DAG5_9NOST</name>
<gene>
    <name evidence="11" type="ORF">H6G83_26320</name>
</gene>
<evidence type="ECO:0000259" key="10">
    <source>
        <dbReference type="PROSITE" id="PS50011"/>
    </source>
</evidence>
<feature type="domain" description="Protein kinase" evidence="10">
    <location>
        <begin position="9"/>
        <end position="273"/>
    </location>
</feature>
<comment type="catalytic activity">
    <reaction evidence="8">
        <text>L-seryl-[protein] + ATP = O-phospho-L-seryl-[protein] + ADP + H(+)</text>
        <dbReference type="Rhea" id="RHEA:17989"/>
        <dbReference type="Rhea" id="RHEA-COMP:9863"/>
        <dbReference type="Rhea" id="RHEA-COMP:11604"/>
        <dbReference type="ChEBI" id="CHEBI:15378"/>
        <dbReference type="ChEBI" id="CHEBI:29999"/>
        <dbReference type="ChEBI" id="CHEBI:30616"/>
        <dbReference type="ChEBI" id="CHEBI:83421"/>
        <dbReference type="ChEBI" id="CHEBI:456216"/>
        <dbReference type="EC" id="2.7.11.1"/>
    </reaction>
</comment>
<evidence type="ECO:0000256" key="3">
    <source>
        <dbReference type="ARBA" id="ARBA00022679"/>
    </source>
</evidence>
<keyword evidence="9" id="KW-0472">Membrane</keyword>
<evidence type="ECO:0000256" key="8">
    <source>
        <dbReference type="ARBA" id="ARBA00048679"/>
    </source>
</evidence>
<evidence type="ECO:0000256" key="4">
    <source>
        <dbReference type="ARBA" id="ARBA00022741"/>
    </source>
</evidence>
<feature type="transmembrane region" description="Helical" evidence="9">
    <location>
        <begin position="287"/>
        <end position="309"/>
    </location>
</feature>
<dbReference type="SUPFAM" id="SSF56112">
    <property type="entry name" value="Protein kinase-like (PK-like)"/>
    <property type="match status" value="1"/>
</dbReference>
<comment type="catalytic activity">
    <reaction evidence="7">
        <text>L-threonyl-[protein] + ATP = O-phospho-L-threonyl-[protein] + ADP + H(+)</text>
        <dbReference type="Rhea" id="RHEA:46608"/>
        <dbReference type="Rhea" id="RHEA-COMP:11060"/>
        <dbReference type="Rhea" id="RHEA-COMP:11605"/>
        <dbReference type="ChEBI" id="CHEBI:15378"/>
        <dbReference type="ChEBI" id="CHEBI:30013"/>
        <dbReference type="ChEBI" id="CHEBI:30616"/>
        <dbReference type="ChEBI" id="CHEBI:61977"/>
        <dbReference type="ChEBI" id="CHEBI:456216"/>
        <dbReference type="EC" id="2.7.11.1"/>
    </reaction>
</comment>
<evidence type="ECO:0000256" key="2">
    <source>
        <dbReference type="ARBA" id="ARBA00022527"/>
    </source>
</evidence>
<protein>
    <recommendedName>
        <fullName evidence="1">non-specific serine/threonine protein kinase</fullName>
        <ecNumber evidence="1">2.7.11.1</ecNumber>
    </recommendedName>
</protein>
<keyword evidence="2 11" id="KW-0723">Serine/threonine-protein kinase</keyword>
<dbReference type="InterPro" id="IPR011009">
    <property type="entry name" value="Kinase-like_dom_sf"/>
</dbReference>
<keyword evidence="3" id="KW-0808">Transferase</keyword>
<proteinExistence type="predicted"/>
<accession>A0ABR8DAG5</accession>
<evidence type="ECO:0000256" key="9">
    <source>
        <dbReference type="SAM" id="Phobius"/>
    </source>
</evidence>
<keyword evidence="5 11" id="KW-0418">Kinase</keyword>
<dbReference type="PANTHER" id="PTHR24363">
    <property type="entry name" value="SERINE/THREONINE PROTEIN KINASE"/>
    <property type="match status" value="1"/>
</dbReference>
<keyword evidence="9" id="KW-1133">Transmembrane helix</keyword>
<keyword evidence="6" id="KW-0067">ATP-binding</keyword>
<dbReference type="Gene3D" id="1.10.510.10">
    <property type="entry name" value="Transferase(Phosphotransferase) domain 1"/>
    <property type="match status" value="1"/>
</dbReference>
<evidence type="ECO:0000256" key="1">
    <source>
        <dbReference type="ARBA" id="ARBA00012513"/>
    </source>
</evidence>
<keyword evidence="9" id="KW-0812">Transmembrane</keyword>
<dbReference type="PANTHER" id="PTHR24363:SF0">
    <property type="entry name" value="SERINE_THREONINE KINASE LIKE DOMAIN CONTAINING 1"/>
    <property type="match status" value="1"/>
</dbReference>
<dbReference type="SMART" id="SM00220">
    <property type="entry name" value="S_TKc"/>
    <property type="match status" value="1"/>
</dbReference>
<dbReference type="EMBL" id="JACJSG010000044">
    <property type="protein sequence ID" value="MBD2504084.1"/>
    <property type="molecule type" value="Genomic_DNA"/>
</dbReference>
<evidence type="ECO:0000313" key="11">
    <source>
        <dbReference type="EMBL" id="MBD2504084.1"/>
    </source>
</evidence>
<dbReference type="EC" id="2.7.11.1" evidence="1"/>
<reference evidence="11 12" key="1">
    <citation type="journal article" date="2020" name="ISME J.">
        <title>Comparative genomics reveals insights into cyanobacterial evolution and habitat adaptation.</title>
        <authorList>
            <person name="Chen M.Y."/>
            <person name="Teng W.K."/>
            <person name="Zhao L."/>
            <person name="Hu C.X."/>
            <person name="Zhou Y.K."/>
            <person name="Han B.P."/>
            <person name="Song L.R."/>
            <person name="Shu W.S."/>
        </authorList>
    </citation>
    <scope>NUCLEOTIDE SEQUENCE [LARGE SCALE GENOMIC DNA]</scope>
    <source>
        <strain evidence="11 12">FACHB-119</strain>
    </source>
</reference>
<keyword evidence="4" id="KW-0547">Nucleotide-binding</keyword>
<dbReference type="PROSITE" id="PS50011">
    <property type="entry name" value="PROTEIN_KINASE_DOM"/>
    <property type="match status" value="1"/>
</dbReference>
<evidence type="ECO:0000313" key="12">
    <source>
        <dbReference type="Proteomes" id="UP000661112"/>
    </source>
</evidence>